<evidence type="ECO:0000313" key="7">
    <source>
        <dbReference type="Proteomes" id="UP000886595"/>
    </source>
</evidence>
<evidence type="ECO:0000256" key="4">
    <source>
        <dbReference type="ARBA" id="ARBA00023242"/>
    </source>
</evidence>
<dbReference type="PANTHER" id="PTHR31719">
    <property type="entry name" value="NAC TRANSCRIPTION FACTOR 56"/>
    <property type="match status" value="1"/>
</dbReference>
<evidence type="ECO:0000259" key="5">
    <source>
        <dbReference type="PROSITE" id="PS51005"/>
    </source>
</evidence>
<keyword evidence="4" id="KW-0539">Nucleus</keyword>
<gene>
    <name evidence="6" type="ORF">Bca52824_013834</name>
</gene>
<dbReference type="AlphaFoldDB" id="A0A8X7W031"/>
<evidence type="ECO:0000256" key="1">
    <source>
        <dbReference type="ARBA" id="ARBA00023015"/>
    </source>
</evidence>
<name>A0A8X7W031_BRACI</name>
<dbReference type="InterPro" id="IPR003441">
    <property type="entry name" value="NAC-dom"/>
</dbReference>
<dbReference type="OrthoDB" id="1095424at2759"/>
<evidence type="ECO:0000313" key="6">
    <source>
        <dbReference type="EMBL" id="KAG2320621.1"/>
    </source>
</evidence>
<dbReference type="SUPFAM" id="SSF101941">
    <property type="entry name" value="NAC domain"/>
    <property type="match status" value="1"/>
</dbReference>
<evidence type="ECO:0000256" key="2">
    <source>
        <dbReference type="ARBA" id="ARBA00023125"/>
    </source>
</evidence>
<keyword evidence="7" id="KW-1185">Reference proteome</keyword>
<dbReference type="PANTHER" id="PTHR31719:SF94">
    <property type="entry name" value="PROTEIN ATAF2"/>
    <property type="match status" value="1"/>
</dbReference>
<keyword evidence="1" id="KW-0805">Transcription regulation</keyword>
<dbReference type="PROSITE" id="PS51005">
    <property type="entry name" value="NAC"/>
    <property type="match status" value="1"/>
</dbReference>
<dbReference type="GO" id="GO:0003677">
    <property type="term" value="F:DNA binding"/>
    <property type="evidence" value="ECO:0007669"/>
    <property type="project" value="UniProtKB-KW"/>
</dbReference>
<sequence>MGSFFKKNEWYYFVTKTQLSKKKIGCRKKAKRMITRDDDIGSWKANAKGDIPDKETKMVIGEKQTLAFVKSKLNNKKQKRGDGTSCDVLVPGSESSWIMTEYMLPEIEGKFHELVICKIHVIENSNKKKGHDDR</sequence>
<feature type="domain" description="NAC" evidence="5">
    <location>
        <begin position="1"/>
        <end position="122"/>
    </location>
</feature>
<proteinExistence type="predicted"/>
<dbReference type="InterPro" id="IPR036093">
    <property type="entry name" value="NAC_dom_sf"/>
</dbReference>
<comment type="caution">
    <text evidence="6">The sequence shown here is derived from an EMBL/GenBank/DDBJ whole genome shotgun (WGS) entry which is preliminary data.</text>
</comment>
<dbReference type="GO" id="GO:0006355">
    <property type="term" value="P:regulation of DNA-templated transcription"/>
    <property type="evidence" value="ECO:0007669"/>
    <property type="project" value="InterPro"/>
</dbReference>
<organism evidence="6 7">
    <name type="scientific">Brassica carinata</name>
    <name type="common">Ethiopian mustard</name>
    <name type="synonym">Abyssinian cabbage</name>
    <dbReference type="NCBI Taxonomy" id="52824"/>
    <lineage>
        <taxon>Eukaryota</taxon>
        <taxon>Viridiplantae</taxon>
        <taxon>Streptophyta</taxon>
        <taxon>Embryophyta</taxon>
        <taxon>Tracheophyta</taxon>
        <taxon>Spermatophyta</taxon>
        <taxon>Magnoliopsida</taxon>
        <taxon>eudicotyledons</taxon>
        <taxon>Gunneridae</taxon>
        <taxon>Pentapetalae</taxon>
        <taxon>rosids</taxon>
        <taxon>malvids</taxon>
        <taxon>Brassicales</taxon>
        <taxon>Brassicaceae</taxon>
        <taxon>Brassiceae</taxon>
        <taxon>Brassica</taxon>
    </lineage>
</organism>
<dbReference type="Pfam" id="PF02365">
    <property type="entry name" value="NAM"/>
    <property type="match status" value="1"/>
</dbReference>
<dbReference type="EMBL" id="JAAMPC010000003">
    <property type="protein sequence ID" value="KAG2320621.1"/>
    <property type="molecule type" value="Genomic_DNA"/>
</dbReference>
<dbReference type="Proteomes" id="UP000886595">
    <property type="component" value="Unassembled WGS sequence"/>
</dbReference>
<evidence type="ECO:0000256" key="3">
    <source>
        <dbReference type="ARBA" id="ARBA00023163"/>
    </source>
</evidence>
<accession>A0A8X7W031</accession>
<dbReference type="Gene3D" id="2.170.150.80">
    <property type="entry name" value="NAC domain"/>
    <property type="match status" value="1"/>
</dbReference>
<keyword evidence="2" id="KW-0238">DNA-binding</keyword>
<reference evidence="6 7" key="1">
    <citation type="submission" date="2020-02" db="EMBL/GenBank/DDBJ databases">
        <authorList>
            <person name="Ma Q."/>
            <person name="Huang Y."/>
            <person name="Song X."/>
            <person name="Pei D."/>
        </authorList>
    </citation>
    <scope>NUCLEOTIDE SEQUENCE [LARGE SCALE GENOMIC DNA]</scope>
    <source>
        <strain evidence="6">Sxm20200214</strain>
        <tissue evidence="6">Leaf</tissue>
    </source>
</reference>
<protein>
    <recommendedName>
        <fullName evidence="5">NAC domain-containing protein</fullName>
    </recommendedName>
</protein>
<keyword evidence="3" id="KW-0804">Transcription</keyword>